<name>A0A543ACS6_9ACTN</name>
<sequence>MPKRDKHQTRPVQHARFRDSRRRTFAEKLVDSPYWPAMFAVIDAEARGDVKAALEIIRRTGNQLDGDQFWHPQRIERLEQMELLGALMPRWAHSRWIVSQAIQGTDPRNKWRMAKAIKVAIDVRGGPDPVRDREDDRIQIMDRNWVYRQAFLYELGGLEAFLRHNAAGDLIAGADRIWEWTRAPMRGLRLLRRESRQLVWEDPVTGGQVNTINIGSAVFVDDGECVIGRVVPIEGGAMFETAPLRVPDEIAYAVADEPDRWIDALRDISERPGGSAEPDKIWVTRGLRDYGLLTDIPYALVTLAMDAGLHAFHHPDDGDLDELFTHPDDYPACLAAWLVQSGTIKALSAGIPAEGRAALDSFVELVPEPAAGLIHDLTDHRSAA</sequence>
<keyword evidence="2" id="KW-1185">Reference proteome</keyword>
<organism evidence="1 2">
    <name type="scientific">Nocardioides albertanoniae</name>
    <dbReference type="NCBI Taxonomy" id="1175486"/>
    <lineage>
        <taxon>Bacteria</taxon>
        <taxon>Bacillati</taxon>
        <taxon>Actinomycetota</taxon>
        <taxon>Actinomycetes</taxon>
        <taxon>Propionibacteriales</taxon>
        <taxon>Nocardioidaceae</taxon>
        <taxon>Nocardioides</taxon>
    </lineage>
</organism>
<reference evidence="1 2" key="1">
    <citation type="submission" date="2019-06" db="EMBL/GenBank/DDBJ databases">
        <title>Sequencing the genomes of 1000 actinobacteria strains.</title>
        <authorList>
            <person name="Klenk H.-P."/>
        </authorList>
    </citation>
    <scope>NUCLEOTIDE SEQUENCE [LARGE SCALE GENOMIC DNA]</scope>
    <source>
        <strain evidence="1 2">DSM 25218</strain>
    </source>
</reference>
<evidence type="ECO:0000313" key="2">
    <source>
        <dbReference type="Proteomes" id="UP000320209"/>
    </source>
</evidence>
<comment type="caution">
    <text evidence="1">The sequence shown here is derived from an EMBL/GenBank/DDBJ whole genome shotgun (WGS) entry which is preliminary data.</text>
</comment>
<dbReference type="Proteomes" id="UP000320209">
    <property type="component" value="Unassembled WGS sequence"/>
</dbReference>
<evidence type="ECO:0000313" key="1">
    <source>
        <dbReference type="EMBL" id="TQL70306.1"/>
    </source>
</evidence>
<gene>
    <name evidence="1" type="ORF">FB381_4236</name>
</gene>
<accession>A0A543ACS6</accession>
<dbReference type="EMBL" id="VFOV01000001">
    <property type="protein sequence ID" value="TQL70306.1"/>
    <property type="molecule type" value="Genomic_DNA"/>
</dbReference>
<protein>
    <submittedName>
        <fullName evidence="1">Uncharacterized protein</fullName>
    </submittedName>
</protein>
<dbReference type="AlphaFoldDB" id="A0A543ACS6"/>
<proteinExistence type="predicted"/>